<proteinExistence type="predicted"/>
<accession>A0A0A9A2H0</accession>
<reference evidence="1" key="1">
    <citation type="submission" date="2014-09" db="EMBL/GenBank/DDBJ databases">
        <authorList>
            <person name="Magalhaes I.L.F."/>
            <person name="Oliveira U."/>
            <person name="Santos F.R."/>
            <person name="Vidigal T.H.D.A."/>
            <person name="Brescovit A.D."/>
            <person name="Santos A.J."/>
        </authorList>
    </citation>
    <scope>NUCLEOTIDE SEQUENCE</scope>
    <source>
        <tissue evidence="1">Shoot tissue taken approximately 20 cm above the soil surface</tissue>
    </source>
</reference>
<protein>
    <submittedName>
        <fullName evidence="1">Uncharacterized protein</fullName>
    </submittedName>
</protein>
<organism evidence="1">
    <name type="scientific">Arundo donax</name>
    <name type="common">Giant reed</name>
    <name type="synonym">Donax arundinaceus</name>
    <dbReference type="NCBI Taxonomy" id="35708"/>
    <lineage>
        <taxon>Eukaryota</taxon>
        <taxon>Viridiplantae</taxon>
        <taxon>Streptophyta</taxon>
        <taxon>Embryophyta</taxon>
        <taxon>Tracheophyta</taxon>
        <taxon>Spermatophyta</taxon>
        <taxon>Magnoliopsida</taxon>
        <taxon>Liliopsida</taxon>
        <taxon>Poales</taxon>
        <taxon>Poaceae</taxon>
        <taxon>PACMAD clade</taxon>
        <taxon>Arundinoideae</taxon>
        <taxon>Arundineae</taxon>
        <taxon>Arundo</taxon>
    </lineage>
</organism>
<dbReference type="EMBL" id="GBRH01256643">
    <property type="protein sequence ID" value="JAD41252.1"/>
    <property type="molecule type" value="Transcribed_RNA"/>
</dbReference>
<dbReference type="AlphaFoldDB" id="A0A0A9A2H0"/>
<reference evidence="1" key="2">
    <citation type="journal article" date="2015" name="Data Brief">
        <title>Shoot transcriptome of the giant reed, Arundo donax.</title>
        <authorList>
            <person name="Barrero R.A."/>
            <person name="Guerrero F.D."/>
            <person name="Moolhuijzen P."/>
            <person name="Goolsby J.A."/>
            <person name="Tidwell J."/>
            <person name="Bellgard S.E."/>
            <person name="Bellgard M.I."/>
        </authorList>
    </citation>
    <scope>NUCLEOTIDE SEQUENCE</scope>
    <source>
        <tissue evidence="1">Shoot tissue taken approximately 20 cm above the soil surface</tissue>
    </source>
</reference>
<name>A0A0A9A2H0_ARUDO</name>
<evidence type="ECO:0000313" key="1">
    <source>
        <dbReference type="EMBL" id="JAD41252.1"/>
    </source>
</evidence>
<sequence length="31" mass="3782">MNYLVMYCLMIWMVEPSSNRKINYLALDQNQ</sequence>